<evidence type="ECO:0000256" key="11">
    <source>
        <dbReference type="ARBA" id="ARBA00023180"/>
    </source>
</evidence>
<dbReference type="InterPro" id="IPR057243">
    <property type="entry name" value="Integrin_I-EGF_CS"/>
</dbReference>
<dbReference type="GO" id="GO:0007229">
    <property type="term" value="P:integrin-mediated signaling pathway"/>
    <property type="evidence" value="ECO:0007669"/>
    <property type="project" value="UniProtKB-KW"/>
</dbReference>
<protein>
    <submittedName>
        <fullName evidence="17">Integrin beta subunit VWA domain-containing protein</fullName>
    </submittedName>
</protein>
<dbReference type="GO" id="GO:0005178">
    <property type="term" value="F:integrin binding"/>
    <property type="evidence" value="ECO:0007669"/>
    <property type="project" value="TreeGrafter"/>
</dbReference>
<evidence type="ECO:0000256" key="2">
    <source>
        <dbReference type="ARBA" id="ARBA00007449"/>
    </source>
</evidence>
<evidence type="ECO:0000256" key="12">
    <source>
        <dbReference type="SAM" id="SignalP"/>
    </source>
</evidence>
<keyword evidence="10" id="KW-1015">Disulfide bond</keyword>
<keyword evidence="9" id="KW-0472">Membrane</keyword>
<feature type="domain" description="Integrin beta epidermal growth factor-like" evidence="15">
    <location>
        <begin position="253"/>
        <end position="289"/>
    </location>
</feature>
<dbReference type="PANTHER" id="PTHR10082">
    <property type="entry name" value="INTEGRIN BETA SUBUNIT"/>
    <property type="match status" value="1"/>
</dbReference>
<dbReference type="GO" id="GO:0005925">
    <property type="term" value="C:focal adhesion"/>
    <property type="evidence" value="ECO:0007669"/>
    <property type="project" value="TreeGrafter"/>
</dbReference>
<dbReference type="Pfam" id="PF07974">
    <property type="entry name" value="EGF_2"/>
    <property type="match status" value="1"/>
</dbReference>
<dbReference type="FunFam" id="2.10.25.10:FF:000036">
    <property type="entry name" value="Integrin beta"/>
    <property type="match status" value="1"/>
</dbReference>
<dbReference type="Pfam" id="PF17205">
    <property type="entry name" value="PSI_integrin"/>
    <property type="match status" value="1"/>
</dbReference>
<dbReference type="Gene3D" id="2.10.25.10">
    <property type="entry name" value="Laminin"/>
    <property type="match status" value="2"/>
</dbReference>
<evidence type="ECO:0000256" key="3">
    <source>
        <dbReference type="ARBA" id="ARBA00022536"/>
    </source>
</evidence>
<proteinExistence type="inferred from homology"/>
<feature type="domain" description="Epidermal growth factor-like" evidence="13">
    <location>
        <begin position="295"/>
        <end position="326"/>
    </location>
</feature>
<keyword evidence="11" id="KW-0325">Glycoprotein</keyword>
<dbReference type="SUPFAM" id="SSF57196">
    <property type="entry name" value="EGF/Laminin"/>
    <property type="match status" value="1"/>
</dbReference>
<keyword evidence="5 12" id="KW-0732">Signal</keyword>
<dbReference type="Gene3D" id="3.30.1680.10">
    <property type="entry name" value="ligand-binding face of the semaphorins, domain 2"/>
    <property type="match status" value="1"/>
</dbReference>
<dbReference type="PROSITE" id="PS00243">
    <property type="entry name" value="I_EGF_1"/>
    <property type="match status" value="1"/>
</dbReference>
<dbReference type="InterPro" id="IPR015812">
    <property type="entry name" value="Integrin_bsu"/>
</dbReference>
<dbReference type="InterPro" id="IPR013111">
    <property type="entry name" value="EGF_extracell"/>
</dbReference>
<evidence type="ECO:0000256" key="10">
    <source>
        <dbReference type="ARBA" id="ARBA00023157"/>
    </source>
</evidence>
<keyword evidence="8" id="KW-0401">Integrin</keyword>
<evidence type="ECO:0000313" key="16">
    <source>
        <dbReference type="Proteomes" id="UP000887574"/>
    </source>
</evidence>
<dbReference type="WBParaSite" id="jg5780">
    <property type="protein sequence ID" value="jg5780"/>
    <property type="gene ID" value="jg5780"/>
</dbReference>
<sequence>MLISFLLFDSTTRTIVLCDEDSDARQKCQSPEASKGCAQCIKQHPDCAWCSDTRLNTSRRCNLKSDFDQESTTWRQKDGQHFAHSIGATAVEIRMKPGDVVEVPFRYLHKVPSTGYEVKDFTIQTSEFRSLGLEIEFSVDCNGERQSGRVCAGVKPDQKISFYAKVSLNDCSNTNLIAVSVGIYGYNTVSAIFVTPICGCECDNPRFHEKRSPRCGYKGNLVCGLCQCDQGKGGETCECDLNAYGVSQPEDLLDQCREHKMAGVCSGKGKCSCGKCKCDADYIKGKYCECDSGNCPLSIQGQLCSGKGECDCGKCSCERGWSGDDCSCSDNPAPCTESNTKQQTTQTTYNYNTSNENNNNVT</sequence>
<evidence type="ECO:0000256" key="4">
    <source>
        <dbReference type="ARBA" id="ARBA00022692"/>
    </source>
</evidence>
<dbReference type="PROSITE" id="PS52047">
    <property type="entry name" value="I_EGF_2"/>
    <property type="match status" value="1"/>
</dbReference>
<dbReference type="GO" id="GO:0016477">
    <property type="term" value="P:cell migration"/>
    <property type="evidence" value="ECO:0007669"/>
    <property type="project" value="TreeGrafter"/>
</dbReference>
<feature type="signal peptide" evidence="12">
    <location>
        <begin position="1"/>
        <end position="18"/>
    </location>
</feature>
<comment type="subcellular location">
    <subcellularLocation>
        <location evidence="1">Membrane</location>
        <topology evidence="1">Single-pass type I membrane protein</topology>
    </subcellularLocation>
</comment>
<reference evidence="17" key="1">
    <citation type="submission" date="2022-11" db="UniProtKB">
        <authorList>
            <consortium name="WormBaseParasite"/>
        </authorList>
    </citation>
    <scope>IDENTIFICATION</scope>
</reference>
<evidence type="ECO:0000259" key="14">
    <source>
        <dbReference type="Pfam" id="PF17205"/>
    </source>
</evidence>
<dbReference type="Gene3D" id="2.60.40.1510">
    <property type="entry name" value="ntegrin, alpha v. Chain A, domain 3"/>
    <property type="match status" value="1"/>
</dbReference>
<dbReference type="InterPro" id="IPR057073">
    <property type="entry name" value="EGF_integrin_2"/>
</dbReference>
<keyword evidence="16" id="KW-1185">Reference proteome</keyword>
<keyword evidence="6" id="KW-0677">Repeat</keyword>
<evidence type="ECO:0000256" key="5">
    <source>
        <dbReference type="ARBA" id="ARBA00022729"/>
    </source>
</evidence>
<dbReference type="GO" id="GO:0007160">
    <property type="term" value="P:cell-matrix adhesion"/>
    <property type="evidence" value="ECO:0007669"/>
    <property type="project" value="TreeGrafter"/>
</dbReference>
<evidence type="ECO:0000259" key="13">
    <source>
        <dbReference type="Pfam" id="PF07974"/>
    </source>
</evidence>
<accession>A0A915EED4</accession>
<evidence type="ECO:0000259" key="15">
    <source>
        <dbReference type="Pfam" id="PF23105"/>
    </source>
</evidence>
<dbReference type="Pfam" id="PF23105">
    <property type="entry name" value="EGF_integrin"/>
    <property type="match status" value="1"/>
</dbReference>
<organism evidence="16 17">
    <name type="scientific">Ditylenchus dipsaci</name>
    <dbReference type="NCBI Taxonomy" id="166011"/>
    <lineage>
        <taxon>Eukaryota</taxon>
        <taxon>Metazoa</taxon>
        <taxon>Ecdysozoa</taxon>
        <taxon>Nematoda</taxon>
        <taxon>Chromadorea</taxon>
        <taxon>Rhabditida</taxon>
        <taxon>Tylenchina</taxon>
        <taxon>Tylenchomorpha</taxon>
        <taxon>Sphaerularioidea</taxon>
        <taxon>Anguinidae</taxon>
        <taxon>Anguininae</taxon>
        <taxon>Ditylenchus</taxon>
    </lineage>
</organism>
<dbReference type="InterPro" id="IPR033760">
    <property type="entry name" value="Integrin_beta_N"/>
</dbReference>
<evidence type="ECO:0000256" key="9">
    <source>
        <dbReference type="ARBA" id="ARBA00023136"/>
    </source>
</evidence>
<dbReference type="GO" id="GO:0008305">
    <property type="term" value="C:integrin complex"/>
    <property type="evidence" value="ECO:0007669"/>
    <property type="project" value="TreeGrafter"/>
</dbReference>
<dbReference type="Proteomes" id="UP000887574">
    <property type="component" value="Unplaced"/>
</dbReference>
<dbReference type="GO" id="GO:0098609">
    <property type="term" value="P:cell-cell adhesion"/>
    <property type="evidence" value="ECO:0007669"/>
    <property type="project" value="TreeGrafter"/>
</dbReference>
<keyword evidence="4" id="KW-0812">Transmembrane</keyword>
<dbReference type="AlphaFoldDB" id="A0A915EED4"/>
<name>A0A915EED4_9BILA</name>
<dbReference type="InterPro" id="IPR032695">
    <property type="entry name" value="Integrin_dom_sf"/>
</dbReference>
<evidence type="ECO:0000256" key="7">
    <source>
        <dbReference type="ARBA" id="ARBA00022989"/>
    </source>
</evidence>
<keyword evidence="3" id="KW-0245">EGF-like domain</keyword>
<dbReference type="PANTHER" id="PTHR10082:SF60">
    <property type="entry name" value="INTEGRIN BETA-PS"/>
    <property type="match status" value="1"/>
</dbReference>
<dbReference type="SUPFAM" id="SSF69179">
    <property type="entry name" value="Integrin domains"/>
    <property type="match status" value="1"/>
</dbReference>
<feature type="chain" id="PRO_5037939979" evidence="12">
    <location>
        <begin position="19"/>
        <end position="362"/>
    </location>
</feature>
<keyword evidence="7" id="KW-1133">Transmembrane helix</keyword>
<evidence type="ECO:0000256" key="8">
    <source>
        <dbReference type="ARBA" id="ARBA00023037"/>
    </source>
</evidence>
<evidence type="ECO:0000256" key="6">
    <source>
        <dbReference type="ARBA" id="ARBA00022737"/>
    </source>
</evidence>
<dbReference type="SUPFAM" id="SSF103575">
    <property type="entry name" value="Plexin repeat"/>
    <property type="match status" value="1"/>
</dbReference>
<dbReference type="GO" id="GO:0009986">
    <property type="term" value="C:cell surface"/>
    <property type="evidence" value="ECO:0007669"/>
    <property type="project" value="TreeGrafter"/>
</dbReference>
<evidence type="ECO:0000256" key="1">
    <source>
        <dbReference type="ARBA" id="ARBA00004479"/>
    </source>
</evidence>
<comment type="similarity">
    <text evidence="2">Belongs to the integrin beta chain family.</text>
</comment>
<feature type="domain" description="Integrin beta N-terminal" evidence="14">
    <location>
        <begin position="27"/>
        <end position="66"/>
    </location>
</feature>
<dbReference type="GO" id="GO:0033627">
    <property type="term" value="P:cell adhesion mediated by integrin"/>
    <property type="evidence" value="ECO:0007669"/>
    <property type="project" value="TreeGrafter"/>
</dbReference>
<evidence type="ECO:0000313" key="17">
    <source>
        <dbReference type="WBParaSite" id="jg5780"/>
    </source>
</evidence>